<evidence type="ECO:0000313" key="1">
    <source>
        <dbReference type="EMBL" id="QUC66115.1"/>
    </source>
</evidence>
<sequence length="397" mass="45339">MIELRKLSDVADLTVGYVGTMGKEYSSQGVLFLRSLNIKPFGFDLNDIKYIPSDFHMKLNKSALKTNDVVIVRTGVPGTCAVIPPELDGSNCADLVIVRPHMEKIDPYYLCAFINSWGRSQVSNVKVGAIQKHFNVTSAEEMLIPMLNLNEQKKIASFLRNLNDKIYQNNGICADLEAMTKLLYDYWFVQFDFPDENGKPYKSSGGKMVWNNELKREIPEGWEVDKFDDLVDVAPKLKAIMAPDYQEKGEYPIIDQASNLITGYTDDKQYLFSNETGCVVFGDVTTHFKFINFPFAKGTDGTKIIRAKNERIPALLLYHLIKNCRLPNVGFARHYMFLREVKVLVPPKSLCLEYECKTRWLMEAWRLNIEENQQLVSLRDFLLPMLINGQVKVSVAE</sequence>
<evidence type="ECO:0000313" key="2">
    <source>
        <dbReference type="Proteomes" id="UP000682782"/>
    </source>
</evidence>
<reference evidence="1" key="1">
    <citation type="submission" date="2021-01" db="EMBL/GenBank/DDBJ databases">
        <title>Complete genome sequence of Clostridiales bacterium R-7.</title>
        <authorList>
            <person name="Mahoney-Kurpe S.C."/>
            <person name="Palevich N."/>
            <person name="Koike S."/>
            <person name="Moon C.D."/>
            <person name="Attwood G.T."/>
        </authorList>
    </citation>
    <scope>NUCLEOTIDE SEQUENCE</scope>
    <source>
        <strain evidence="1">R-7</strain>
    </source>
</reference>
<organism evidence="1 2">
    <name type="scientific">Aristaeella hokkaidonensis</name>
    <dbReference type="NCBI Taxonomy" id="3046382"/>
    <lineage>
        <taxon>Bacteria</taxon>
        <taxon>Bacillati</taxon>
        <taxon>Bacillota</taxon>
        <taxon>Clostridia</taxon>
        <taxon>Eubacteriales</taxon>
        <taxon>Aristaeellaceae</taxon>
        <taxon>Aristaeella</taxon>
    </lineage>
</organism>
<gene>
    <name evidence="1" type="ORF">JYE49_09560</name>
</gene>
<keyword evidence="1" id="KW-0378">Hydrolase</keyword>
<keyword evidence="2" id="KW-1185">Reference proteome</keyword>
<keyword evidence="1" id="KW-0255">Endonuclease</keyword>
<accession>A0AC61MUR6</accession>
<keyword evidence="1" id="KW-0540">Nuclease</keyword>
<proteinExistence type="predicted"/>
<protein>
    <submittedName>
        <fullName evidence="1">Restriction endonuclease subunit S</fullName>
    </submittedName>
</protein>
<dbReference type="EMBL" id="CP068393">
    <property type="protein sequence ID" value="QUC66115.1"/>
    <property type="molecule type" value="Genomic_DNA"/>
</dbReference>
<name>A0AC61MUR6_9FIRM</name>
<dbReference type="Proteomes" id="UP000682782">
    <property type="component" value="Chromosome"/>
</dbReference>